<keyword evidence="2" id="KW-1133">Transmembrane helix</keyword>
<evidence type="ECO:0000256" key="2">
    <source>
        <dbReference type="SAM" id="Phobius"/>
    </source>
</evidence>
<feature type="compositionally biased region" description="Polar residues" evidence="1">
    <location>
        <begin position="7"/>
        <end position="16"/>
    </location>
</feature>
<accession>A0AAD5RGZ8</accession>
<organism evidence="3 4">
    <name type="scientific">Zalerion maritima</name>
    <dbReference type="NCBI Taxonomy" id="339359"/>
    <lineage>
        <taxon>Eukaryota</taxon>
        <taxon>Fungi</taxon>
        <taxon>Dikarya</taxon>
        <taxon>Ascomycota</taxon>
        <taxon>Pezizomycotina</taxon>
        <taxon>Sordariomycetes</taxon>
        <taxon>Lulworthiomycetidae</taxon>
        <taxon>Lulworthiales</taxon>
        <taxon>Lulworthiaceae</taxon>
        <taxon>Zalerion</taxon>
    </lineage>
</organism>
<dbReference type="Gene3D" id="2.120.10.70">
    <property type="entry name" value="Fucose-specific lectin"/>
    <property type="match status" value="1"/>
</dbReference>
<feature type="transmembrane region" description="Helical" evidence="2">
    <location>
        <begin position="625"/>
        <end position="649"/>
    </location>
</feature>
<feature type="region of interest" description="Disordered" evidence="1">
    <location>
        <begin position="438"/>
        <end position="459"/>
    </location>
</feature>
<feature type="compositionally biased region" description="Pro residues" evidence="1">
    <location>
        <begin position="23"/>
        <end position="38"/>
    </location>
</feature>
<evidence type="ECO:0000256" key="1">
    <source>
        <dbReference type="SAM" id="MobiDB-lite"/>
    </source>
</evidence>
<evidence type="ECO:0000313" key="4">
    <source>
        <dbReference type="Proteomes" id="UP001201980"/>
    </source>
</evidence>
<keyword evidence="2" id="KW-0472">Membrane</keyword>
<dbReference type="Proteomes" id="UP001201980">
    <property type="component" value="Unassembled WGS sequence"/>
</dbReference>
<evidence type="ECO:0000313" key="3">
    <source>
        <dbReference type="EMBL" id="KAJ2893853.1"/>
    </source>
</evidence>
<dbReference type="AlphaFoldDB" id="A0AAD5RGZ8"/>
<comment type="caution">
    <text evidence="3">The sequence shown here is derived from an EMBL/GenBank/DDBJ whole genome shotgun (WGS) entry which is preliminary data.</text>
</comment>
<dbReference type="EMBL" id="JAKWBI020000560">
    <property type="protein sequence ID" value="KAJ2893853.1"/>
    <property type="molecule type" value="Genomic_DNA"/>
</dbReference>
<gene>
    <name evidence="3" type="ORF">MKZ38_008191</name>
</gene>
<proteinExistence type="predicted"/>
<keyword evidence="4" id="KW-1185">Reference proteome</keyword>
<name>A0AAD5RGZ8_9PEZI</name>
<keyword evidence="2" id="KW-0812">Transmembrane</keyword>
<sequence>MPLPTASPRSSGSWDSRGSILSRPPPVYSSPYGSPPPSYASRTPSSNACSLDYLDDSISVNSSASNPKRLKGGKWVLRDEKFPRNGEYTIHEVDEKKTKLEEWLDDEKERGVLKKPCPEKQDEAAAVWVEPRRKRRGLMCLGLCWVSRRTCYVITGTAALVVLVAAIVPPVVIFAGANDGAGAGGNATSTVVVTSTSTDIQTATSTTVVTQTPTPTTDTEDFLGGFDTLRGTTFGDPLFYTDQDGDVRQIDESGSANYWVEASPYKIARDAMLGSPVQAVLDGNDQAYVFYVSDKGKLKGLVTASLSTTSVNEWYSDTIADLEIEVAVDDPFLRVCMPDLTTYYAATNGTSLEVYMVLMLRGADGAIARYGARGGAYESTTGIYESSWIKLEEEVPFGEYARAIECAYSAGDEGMWVVTEDQTLQYWAKNTTIEYADGSPDGTSLSDAGDEGDGGLDLSRRAETTTLVTGWERVITYSEKTHPNTSLLAVASGYENTIGRQHLVFQDEDDMLVRLDVTGHGIYAELDESERVISATPGTRLSTWATTGYCGDIISVYYQRDGTSAVHFMTFVDDYYGSSYQARTSEDDRKMPIVETYGEVVEPGENGAVDDDDDYYGGGGSGAGLAVGSIVGIVVGVLVFLCCCCGCFYA</sequence>
<reference evidence="3" key="1">
    <citation type="submission" date="2022-07" db="EMBL/GenBank/DDBJ databases">
        <title>Draft genome sequence of Zalerion maritima ATCC 34329, a (micro)plastics degrading marine fungus.</title>
        <authorList>
            <person name="Paco A."/>
            <person name="Goncalves M.F.M."/>
            <person name="Rocha-Santos T.A.P."/>
            <person name="Alves A."/>
        </authorList>
    </citation>
    <scope>NUCLEOTIDE SEQUENCE</scope>
    <source>
        <strain evidence="3">ATCC 34329</strain>
    </source>
</reference>
<feature type="region of interest" description="Disordered" evidence="1">
    <location>
        <begin position="1"/>
        <end position="46"/>
    </location>
</feature>
<protein>
    <submittedName>
        <fullName evidence="3">ADP-ribosylglycohydrolase-domain-containing protein</fullName>
    </submittedName>
</protein>